<organism evidence="9 10">
    <name type="scientific">Vallitalea guaymasensis</name>
    <dbReference type="NCBI Taxonomy" id="1185412"/>
    <lineage>
        <taxon>Bacteria</taxon>
        <taxon>Bacillati</taxon>
        <taxon>Bacillota</taxon>
        <taxon>Clostridia</taxon>
        <taxon>Lachnospirales</taxon>
        <taxon>Vallitaleaceae</taxon>
        <taxon>Vallitalea</taxon>
    </lineage>
</organism>
<proteinExistence type="inferred from homology"/>
<feature type="transmembrane region" description="Helical" evidence="7">
    <location>
        <begin position="195"/>
        <end position="217"/>
    </location>
</feature>
<comment type="subcellular location">
    <subcellularLocation>
        <location evidence="1 7">Cell membrane</location>
        <topology evidence="1 7">Multi-pass membrane protein</topology>
    </subcellularLocation>
</comment>
<keyword evidence="5 7" id="KW-1133">Transmembrane helix</keyword>
<comment type="similarity">
    <text evidence="7">Belongs to the binding-protein-dependent transport system permease family.</text>
</comment>
<evidence type="ECO:0000256" key="2">
    <source>
        <dbReference type="ARBA" id="ARBA00022448"/>
    </source>
</evidence>
<dbReference type="InterPro" id="IPR000515">
    <property type="entry name" value="MetI-like"/>
</dbReference>
<feature type="transmembrane region" description="Helical" evidence="7">
    <location>
        <begin position="255"/>
        <end position="272"/>
    </location>
</feature>
<keyword evidence="4 7" id="KW-0812">Transmembrane</keyword>
<evidence type="ECO:0000259" key="8">
    <source>
        <dbReference type="PROSITE" id="PS50928"/>
    </source>
</evidence>
<sequence>MNKRKNIKRSLLKFGFLVPAIFFFGVSMLIPFLLGIQVSFTSWDGISQKMNYIGLQNYANIFSNSDILQPMKNTIYFAILITIFNNAVALGLALILNKKFKGNSKFRLIYFIPTCLSTVLACFVWKFLYREVFYQVFGINSLIGNMKTVIPALVIISLWNGVAINMLIYLSALINVPKNLYEAAKVDGANVFQRFRNVTVPLIGPAFTTCVTLSLTYGLREFSVPMIATGGGPARSSETIAMYIYKHLFEYSKAGYGQAISIVFMVFLLIIGKTVSTIFRKREVEM</sequence>
<dbReference type="AlphaFoldDB" id="A0A8J8SEF7"/>
<dbReference type="PANTHER" id="PTHR30193">
    <property type="entry name" value="ABC TRANSPORTER PERMEASE PROTEIN"/>
    <property type="match status" value="1"/>
</dbReference>
<protein>
    <submittedName>
        <fullName evidence="9">Sugar ABC transporter permease</fullName>
    </submittedName>
</protein>
<keyword evidence="2 7" id="KW-0813">Transport</keyword>
<feature type="domain" description="ABC transmembrane type-1" evidence="8">
    <location>
        <begin position="71"/>
        <end position="275"/>
    </location>
</feature>
<dbReference type="Gene3D" id="1.10.3720.10">
    <property type="entry name" value="MetI-like"/>
    <property type="match status" value="1"/>
</dbReference>
<feature type="transmembrane region" description="Helical" evidence="7">
    <location>
        <begin position="149"/>
        <end position="174"/>
    </location>
</feature>
<dbReference type="Proteomes" id="UP000677305">
    <property type="component" value="Chromosome"/>
</dbReference>
<keyword evidence="6 7" id="KW-0472">Membrane</keyword>
<dbReference type="PROSITE" id="PS50928">
    <property type="entry name" value="ABC_TM1"/>
    <property type="match status" value="1"/>
</dbReference>
<dbReference type="Pfam" id="PF00528">
    <property type="entry name" value="BPD_transp_1"/>
    <property type="match status" value="1"/>
</dbReference>
<accession>A0A8J8SEF7</accession>
<dbReference type="PANTHER" id="PTHR30193:SF37">
    <property type="entry name" value="INNER MEMBRANE ABC TRANSPORTER PERMEASE PROTEIN YCJO"/>
    <property type="match status" value="1"/>
</dbReference>
<dbReference type="KEGG" id="vgu:HYG85_22305"/>
<keyword evidence="3" id="KW-1003">Cell membrane</keyword>
<dbReference type="GO" id="GO:0005886">
    <property type="term" value="C:plasma membrane"/>
    <property type="evidence" value="ECO:0007669"/>
    <property type="project" value="UniProtKB-SubCell"/>
</dbReference>
<evidence type="ECO:0000256" key="5">
    <source>
        <dbReference type="ARBA" id="ARBA00022989"/>
    </source>
</evidence>
<evidence type="ECO:0000256" key="3">
    <source>
        <dbReference type="ARBA" id="ARBA00022475"/>
    </source>
</evidence>
<dbReference type="InterPro" id="IPR035906">
    <property type="entry name" value="MetI-like_sf"/>
</dbReference>
<evidence type="ECO:0000256" key="4">
    <source>
        <dbReference type="ARBA" id="ARBA00022692"/>
    </source>
</evidence>
<dbReference type="CDD" id="cd06261">
    <property type="entry name" value="TM_PBP2"/>
    <property type="match status" value="1"/>
</dbReference>
<keyword evidence="10" id="KW-1185">Reference proteome</keyword>
<reference evidence="9 10" key="1">
    <citation type="submission" date="2020-07" db="EMBL/GenBank/DDBJ databases">
        <title>Vallitalea guaymasensis genome.</title>
        <authorList>
            <person name="Postec A."/>
        </authorList>
    </citation>
    <scope>NUCLEOTIDE SEQUENCE [LARGE SCALE GENOMIC DNA]</scope>
    <source>
        <strain evidence="9 10">Ra1766G1</strain>
    </source>
</reference>
<feature type="transmembrane region" description="Helical" evidence="7">
    <location>
        <begin position="12"/>
        <end position="34"/>
    </location>
</feature>
<feature type="transmembrane region" description="Helical" evidence="7">
    <location>
        <begin position="75"/>
        <end position="96"/>
    </location>
</feature>
<feature type="transmembrane region" description="Helical" evidence="7">
    <location>
        <begin position="108"/>
        <end position="129"/>
    </location>
</feature>
<evidence type="ECO:0000256" key="7">
    <source>
        <dbReference type="RuleBase" id="RU363032"/>
    </source>
</evidence>
<gene>
    <name evidence="9" type="ORF">HYG85_22305</name>
</gene>
<dbReference type="RefSeq" id="WP_212691504.1">
    <property type="nucleotide sequence ID" value="NZ_CAJXUH010000007.1"/>
</dbReference>
<evidence type="ECO:0000256" key="1">
    <source>
        <dbReference type="ARBA" id="ARBA00004651"/>
    </source>
</evidence>
<dbReference type="EMBL" id="CP058561">
    <property type="protein sequence ID" value="QUH31510.1"/>
    <property type="molecule type" value="Genomic_DNA"/>
</dbReference>
<dbReference type="SUPFAM" id="SSF161098">
    <property type="entry name" value="MetI-like"/>
    <property type="match status" value="1"/>
</dbReference>
<dbReference type="InterPro" id="IPR051393">
    <property type="entry name" value="ABC_transporter_permease"/>
</dbReference>
<evidence type="ECO:0000313" key="10">
    <source>
        <dbReference type="Proteomes" id="UP000677305"/>
    </source>
</evidence>
<name>A0A8J8SEF7_9FIRM</name>
<dbReference type="GO" id="GO:0055085">
    <property type="term" value="P:transmembrane transport"/>
    <property type="evidence" value="ECO:0007669"/>
    <property type="project" value="InterPro"/>
</dbReference>
<evidence type="ECO:0000256" key="6">
    <source>
        <dbReference type="ARBA" id="ARBA00023136"/>
    </source>
</evidence>
<evidence type="ECO:0000313" key="9">
    <source>
        <dbReference type="EMBL" id="QUH31510.1"/>
    </source>
</evidence>